<proteinExistence type="predicted"/>
<dbReference type="EMBL" id="JAULUE010001927">
    <property type="protein sequence ID" value="KAK5917539.1"/>
    <property type="molecule type" value="Genomic_DNA"/>
</dbReference>
<reference evidence="1 2" key="1">
    <citation type="journal article" date="2023" name="Mol. Biol. Evol.">
        <title>Genomics of Secondarily Temperate Adaptation in the Only Non-Antarctic Icefish.</title>
        <authorList>
            <person name="Rivera-Colon A.G."/>
            <person name="Rayamajhi N."/>
            <person name="Minhas B.F."/>
            <person name="Madrigal G."/>
            <person name="Bilyk K.T."/>
            <person name="Yoon V."/>
            <person name="Hune M."/>
            <person name="Gregory S."/>
            <person name="Cheng C.H.C."/>
            <person name="Catchen J.M."/>
        </authorList>
    </citation>
    <scope>NUCLEOTIDE SEQUENCE [LARGE SCALE GENOMIC DNA]</scope>
    <source>
        <strain evidence="1">JC2023a</strain>
    </source>
</reference>
<comment type="caution">
    <text evidence="1">The sequence shown here is derived from an EMBL/GenBank/DDBJ whole genome shotgun (WGS) entry which is preliminary data.</text>
</comment>
<dbReference type="Proteomes" id="UP001335648">
    <property type="component" value="Unassembled WGS sequence"/>
</dbReference>
<organism evidence="1 2">
    <name type="scientific">Champsocephalus esox</name>
    <name type="common">pike icefish</name>
    <dbReference type="NCBI Taxonomy" id="159716"/>
    <lineage>
        <taxon>Eukaryota</taxon>
        <taxon>Metazoa</taxon>
        <taxon>Chordata</taxon>
        <taxon>Craniata</taxon>
        <taxon>Vertebrata</taxon>
        <taxon>Euteleostomi</taxon>
        <taxon>Actinopterygii</taxon>
        <taxon>Neopterygii</taxon>
        <taxon>Teleostei</taxon>
        <taxon>Neoteleostei</taxon>
        <taxon>Acanthomorphata</taxon>
        <taxon>Eupercaria</taxon>
        <taxon>Perciformes</taxon>
        <taxon>Notothenioidei</taxon>
        <taxon>Channichthyidae</taxon>
        <taxon>Champsocephalus</taxon>
    </lineage>
</organism>
<sequence length="86" mass="9310">MLGQGWTDVVQSVKGWSRKNQVLGQGWTDVVQSVKGWSRKNQVLGQGWTDVVQSVKGLEQEEPDARAGLDGCGSECEGFGAGRTRC</sequence>
<keyword evidence="2" id="KW-1185">Reference proteome</keyword>
<evidence type="ECO:0000313" key="2">
    <source>
        <dbReference type="Proteomes" id="UP001335648"/>
    </source>
</evidence>
<accession>A0AAN8HIE5</accession>
<protein>
    <submittedName>
        <fullName evidence="1">Uncharacterized protein</fullName>
    </submittedName>
</protein>
<name>A0AAN8HIE5_9TELE</name>
<dbReference type="AlphaFoldDB" id="A0AAN8HIE5"/>
<evidence type="ECO:0000313" key="1">
    <source>
        <dbReference type="EMBL" id="KAK5917539.1"/>
    </source>
</evidence>
<gene>
    <name evidence="1" type="ORF">CesoFtcFv8_000418</name>
</gene>